<feature type="domain" description="PucR C-terminal helix-turn-helix" evidence="2">
    <location>
        <begin position="458"/>
        <end position="516"/>
    </location>
</feature>
<evidence type="ECO:0000313" key="3">
    <source>
        <dbReference type="EMBL" id="PTX63358.1"/>
    </source>
</evidence>
<evidence type="ECO:0000259" key="1">
    <source>
        <dbReference type="Pfam" id="PF07905"/>
    </source>
</evidence>
<feature type="domain" description="Purine catabolism PurC-like" evidence="1">
    <location>
        <begin position="11"/>
        <end position="130"/>
    </location>
</feature>
<evidence type="ECO:0000313" key="4">
    <source>
        <dbReference type="Proteomes" id="UP000244240"/>
    </source>
</evidence>
<proteinExistence type="predicted"/>
<reference evidence="3 4" key="1">
    <citation type="submission" date="2018-04" db="EMBL/GenBank/DDBJ databases">
        <title>Genomic Encyclopedia of Archaeal and Bacterial Type Strains, Phase II (KMG-II): from individual species to whole genera.</title>
        <authorList>
            <person name="Goeker M."/>
        </authorList>
    </citation>
    <scope>NUCLEOTIDE SEQUENCE [LARGE SCALE GENOMIC DNA]</scope>
    <source>
        <strain evidence="3 4">DSM 45787</strain>
    </source>
</reference>
<accession>A0A2T6C4W4</accession>
<dbReference type="EMBL" id="QBKR01000004">
    <property type="protein sequence ID" value="PTX63358.1"/>
    <property type="molecule type" value="Genomic_DNA"/>
</dbReference>
<dbReference type="Proteomes" id="UP000244240">
    <property type="component" value="Unassembled WGS sequence"/>
</dbReference>
<dbReference type="Pfam" id="PF07905">
    <property type="entry name" value="PucR"/>
    <property type="match status" value="1"/>
</dbReference>
<dbReference type="PANTHER" id="PTHR33744">
    <property type="entry name" value="CARBOHYDRATE DIACID REGULATOR"/>
    <property type="match status" value="1"/>
</dbReference>
<dbReference type="RefSeq" id="WP_170109506.1">
    <property type="nucleotide sequence ID" value="NZ_QBKR01000004.1"/>
</dbReference>
<comment type="caution">
    <text evidence="3">The sequence shown here is derived from an EMBL/GenBank/DDBJ whole genome shotgun (WGS) entry which is preliminary data.</text>
</comment>
<dbReference type="InterPro" id="IPR042070">
    <property type="entry name" value="PucR_C-HTH_sf"/>
</dbReference>
<dbReference type="Gene3D" id="1.10.10.2840">
    <property type="entry name" value="PucR C-terminal helix-turn-helix domain"/>
    <property type="match status" value="1"/>
</dbReference>
<organism evidence="3 4">
    <name type="scientific">Melghirimyces profundicolus</name>
    <dbReference type="NCBI Taxonomy" id="1242148"/>
    <lineage>
        <taxon>Bacteria</taxon>
        <taxon>Bacillati</taxon>
        <taxon>Bacillota</taxon>
        <taxon>Bacilli</taxon>
        <taxon>Bacillales</taxon>
        <taxon>Thermoactinomycetaceae</taxon>
        <taxon>Melghirimyces</taxon>
    </lineage>
</organism>
<keyword evidence="4" id="KW-1185">Reference proteome</keyword>
<dbReference type="AlphaFoldDB" id="A0A2T6C4W4"/>
<dbReference type="InterPro" id="IPR025736">
    <property type="entry name" value="PucR_C-HTH_dom"/>
</dbReference>
<dbReference type="PANTHER" id="PTHR33744:SF1">
    <property type="entry name" value="DNA-BINDING TRANSCRIPTIONAL ACTIVATOR ADER"/>
    <property type="match status" value="1"/>
</dbReference>
<dbReference type="Pfam" id="PF13556">
    <property type="entry name" value="HTH_30"/>
    <property type="match status" value="1"/>
</dbReference>
<gene>
    <name evidence="3" type="ORF">C8P63_104205</name>
</gene>
<name>A0A2T6C4W4_9BACL</name>
<sequence length="528" mass="60024">MKGTESLTVAEILERPLFRHAKVVAGADGLDRPVRWVHVLEIMDGSSYVHGHEMILMTGVGLGRDKELKVKYIRELVESRVSALCIELVHRYVQLPREIIRFADEHRFPIIVFEKAVSFIGITQDIHAYLINRHHHQLLALERVSNQFLQLTLRPKGVTRILQLLHKEIQCPVWLHDHLGEDIAYPEQRPMPETASLIRQPIVALDVHVGDLYVDAGDEPPEFLKLVLDRAATAIAQEFLRRISLEERRLSEGRQWINDLISRGEAKLPSDLWSGIQAGQRLVIAAVDGRPLPSETGSSGLSDQEKSIAVLQWVRSASRLFGPLGFQTWMSSRGKDRVMVLLDRGGASPSRLTDRLREGFHRLFEELNTTPPASRYRWEVGVSHAFLRTEQAPQAWQQAALALTIPREEEAEEGKVICYDDLDSWQLFLQVPSSVLGGFVEMQLGALLDHDRKNGTQLVKTLEAFLNARQSKQQAAKDLFIHRQTLYYRLDQIASLLGEDWEHPSRRTALDMALAAHRFLTAREKGRP</sequence>
<protein>
    <submittedName>
        <fullName evidence="3">Purine catabolism regulator</fullName>
    </submittedName>
</protein>
<dbReference type="InterPro" id="IPR051448">
    <property type="entry name" value="CdaR-like_regulators"/>
</dbReference>
<evidence type="ECO:0000259" key="2">
    <source>
        <dbReference type="Pfam" id="PF13556"/>
    </source>
</evidence>
<dbReference type="InterPro" id="IPR012914">
    <property type="entry name" value="PucR_dom"/>
</dbReference>